<dbReference type="PANTHER" id="PTHR10609:SF27">
    <property type="entry name" value="CN HYDROLASE DOMAIN-CONTAINING PROTEIN-RELATED"/>
    <property type="match status" value="1"/>
</dbReference>
<evidence type="ECO:0000313" key="4">
    <source>
        <dbReference type="EMBL" id="GIY69025.1"/>
    </source>
</evidence>
<evidence type="ECO:0000256" key="1">
    <source>
        <dbReference type="ARBA" id="ARBA00008225"/>
    </source>
</evidence>
<dbReference type="InterPro" id="IPR043957">
    <property type="entry name" value="Vanin_C"/>
</dbReference>
<keyword evidence="5" id="KW-1185">Reference proteome</keyword>
<gene>
    <name evidence="4" type="primary">VNN3</name>
    <name evidence="4" type="ORF">CEXT_692012</name>
</gene>
<name>A0AAV4VFG0_CAEEX</name>
<dbReference type="Pfam" id="PF19018">
    <property type="entry name" value="Vanin_C"/>
    <property type="match status" value="1"/>
</dbReference>
<dbReference type="PANTHER" id="PTHR10609">
    <property type="entry name" value="BIOTINIDASE-RELATED"/>
    <property type="match status" value="1"/>
</dbReference>
<evidence type="ECO:0000256" key="2">
    <source>
        <dbReference type="ARBA" id="ARBA00022801"/>
    </source>
</evidence>
<dbReference type="AlphaFoldDB" id="A0AAV4VFG0"/>
<dbReference type="EMBL" id="BPLR01014476">
    <property type="protein sequence ID" value="GIY69025.1"/>
    <property type="molecule type" value="Genomic_DNA"/>
</dbReference>
<comment type="similarity">
    <text evidence="1">Belongs to the carbon-nitrogen hydrolase superfamily. BTD/VNN family.</text>
</comment>
<dbReference type="Pfam" id="PF00795">
    <property type="entry name" value="CN_hydrolase"/>
    <property type="match status" value="1"/>
</dbReference>
<feature type="domain" description="CN hydrolase" evidence="3">
    <location>
        <begin position="326"/>
        <end position="589"/>
    </location>
</feature>
<dbReference type="InterPro" id="IPR040154">
    <property type="entry name" value="Biotinidase/VNN"/>
</dbReference>
<evidence type="ECO:0000259" key="3">
    <source>
        <dbReference type="PROSITE" id="PS50263"/>
    </source>
</evidence>
<reference evidence="4 5" key="1">
    <citation type="submission" date="2021-06" db="EMBL/GenBank/DDBJ databases">
        <title>Caerostris extrusa draft genome.</title>
        <authorList>
            <person name="Kono N."/>
            <person name="Arakawa K."/>
        </authorList>
    </citation>
    <scope>NUCLEOTIDE SEQUENCE [LARGE SCALE GENOMIC DNA]</scope>
</reference>
<comment type="caution">
    <text evidence="4">The sequence shown here is derived from an EMBL/GenBank/DDBJ whole genome shotgun (WGS) entry which is preliminary data.</text>
</comment>
<keyword evidence="2" id="KW-0378">Hydrolase</keyword>
<dbReference type="Gene3D" id="3.60.110.10">
    <property type="entry name" value="Carbon-nitrogen hydrolase"/>
    <property type="match status" value="1"/>
</dbReference>
<organism evidence="4 5">
    <name type="scientific">Caerostris extrusa</name>
    <name type="common">Bark spider</name>
    <name type="synonym">Caerostris bankana</name>
    <dbReference type="NCBI Taxonomy" id="172846"/>
    <lineage>
        <taxon>Eukaryota</taxon>
        <taxon>Metazoa</taxon>
        <taxon>Ecdysozoa</taxon>
        <taxon>Arthropoda</taxon>
        <taxon>Chelicerata</taxon>
        <taxon>Arachnida</taxon>
        <taxon>Araneae</taxon>
        <taxon>Araneomorphae</taxon>
        <taxon>Entelegynae</taxon>
        <taxon>Araneoidea</taxon>
        <taxon>Araneidae</taxon>
        <taxon>Caerostris</taxon>
    </lineage>
</organism>
<dbReference type="GO" id="GO:0016787">
    <property type="term" value="F:hydrolase activity"/>
    <property type="evidence" value="ECO:0007669"/>
    <property type="project" value="UniProtKB-KW"/>
</dbReference>
<dbReference type="PROSITE" id="PS50263">
    <property type="entry name" value="CN_HYDROLASE"/>
    <property type="match status" value="1"/>
</dbReference>
<dbReference type="SUPFAM" id="SSF56317">
    <property type="entry name" value="Carbon-nitrogen hydrolase"/>
    <property type="match status" value="1"/>
</dbReference>
<sequence>MDMEHLHIQLNLSANIIDSIIQLNRSTDMEDLPKLLRLSTNNGDYSMQLNLSMSMEHLPMQLNLSMNREYLLMQLNLSMNMEHLLVHWNLSMNREYLPMQLNLSMHVEHPSIQLNISTNNADLPMQLNLSMNMEHLPIQLNLASDVEVSLTSSKYISYLESTWSSEVSKSVMPCRALRPQKLDGLHFSRRTQKQNPATETAELSIIFAFPGFPCLPCGISVFEMETMHFEVGNAVRFFGRASGKVDFPTSFIDVSQTTVIEIFVFQTSRFRKLIRRAADSNSIRQVFSSRENTMAPIVLGIVLLAVVASCSEAHHNYYRAAVYEHARFGTINDTARLIVETNLDYYRRAAEIASQKGADIILYPEYGIFPPAERSRLKDFMETVPDPNKARANPCLEREEFSQRLILHTLSCVAKNNSIAIVANMGDIQSCHGTLGCPDDGVFHLNTNVVFDKDGTIIYKYHKEHLFYEFGMDLPRKEQVFTFETAFGKFATFICFDVDFKRMSEVGRVTGVDAVLFSTMFLDQAPQMTSIQFWESWALGNNVTMLAANIQIPGYMAVGSGIFHGQDGALVYTFNPDGYSKLIVANVPKRGADPVEPEASITAISENDVWEWKGDGVDVPDVCSRTLLNDSLDITRDYRCMEENMTHYTFKKLTEPEGRVEACNNGVCCFVEYVADSMTENFYLGVFNGTYNHFGRYSWCEEDCVLARCDPLGDKPCATFPMKSKTSFKHIHLKGNFSSEIVYPSVLQSGMRLVPRSVWDHHHHDIKRDIHVDSTEGEDILVVGMKGRCYDRDPPYTR</sequence>
<dbReference type="InterPro" id="IPR003010">
    <property type="entry name" value="C-N_Hydrolase"/>
</dbReference>
<proteinExistence type="inferred from homology"/>
<dbReference type="Proteomes" id="UP001054945">
    <property type="component" value="Unassembled WGS sequence"/>
</dbReference>
<protein>
    <submittedName>
        <fullName evidence="4">Vascular non-inflammatory molecule 3</fullName>
    </submittedName>
</protein>
<dbReference type="InterPro" id="IPR036526">
    <property type="entry name" value="C-N_Hydrolase_sf"/>
</dbReference>
<accession>A0AAV4VFG0</accession>
<evidence type="ECO:0000313" key="5">
    <source>
        <dbReference type="Proteomes" id="UP001054945"/>
    </source>
</evidence>